<dbReference type="InterPro" id="IPR036134">
    <property type="entry name" value="Crypto/Photolyase_FAD-like_sf"/>
</dbReference>
<dbReference type="SUPFAM" id="SSF48173">
    <property type="entry name" value="Cryptochrome/photolyase FAD-binding domain"/>
    <property type="match status" value="1"/>
</dbReference>
<comment type="similarity">
    <text evidence="1">Belongs to the DNA photolyase class-1 family.</text>
</comment>
<dbReference type="Proteomes" id="UP001189429">
    <property type="component" value="Unassembled WGS sequence"/>
</dbReference>
<gene>
    <name evidence="3" type="ORF">PCOR1329_LOCUS30569</name>
</gene>
<keyword evidence="4" id="KW-1185">Reference proteome</keyword>
<evidence type="ECO:0000313" key="3">
    <source>
        <dbReference type="EMBL" id="CAK0832588.1"/>
    </source>
</evidence>
<dbReference type="SUPFAM" id="SSF52425">
    <property type="entry name" value="Cryptochrome/photolyase, N-terminal domain"/>
    <property type="match status" value="1"/>
</dbReference>
<organism evidence="3 4">
    <name type="scientific">Prorocentrum cordatum</name>
    <dbReference type="NCBI Taxonomy" id="2364126"/>
    <lineage>
        <taxon>Eukaryota</taxon>
        <taxon>Sar</taxon>
        <taxon>Alveolata</taxon>
        <taxon>Dinophyceae</taxon>
        <taxon>Prorocentrales</taxon>
        <taxon>Prorocentraceae</taxon>
        <taxon>Prorocentrum</taxon>
    </lineage>
</organism>
<evidence type="ECO:0000256" key="1">
    <source>
        <dbReference type="ARBA" id="ARBA00005862"/>
    </source>
</evidence>
<accession>A0ABN9SLI4</accession>
<dbReference type="InterPro" id="IPR036155">
    <property type="entry name" value="Crypto/Photolyase_N_sf"/>
</dbReference>
<dbReference type="InterPro" id="IPR002081">
    <property type="entry name" value="Cryptochrome/DNA_photolyase_1"/>
</dbReference>
<evidence type="ECO:0000313" key="4">
    <source>
        <dbReference type="Proteomes" id="UP001189429"/>
    </source>
</evidence>
<dbReference type="PROSITE" id="PS51645">
    <property type="entry name" value="PHR_CRY_ALPHA_BETA"/>
    <property type="match status" value="1"/>
</dbReference>
<dbReference type="InterPro" id="IPR014729">
    <property type="entry name" value="Rossmann-like_a/b/a_fold"/>
</dbReference>
<reference evidence="3" key="1">
    <citation type="submission" date="2023-10" db="EMBL/GenBank/DDBJ databases">
        <authorList>
            <person name="Chen Y."/>
            <person name="Shah S."/>
            <person name="Dougan E. K."/>
            <person name="Thang M."/>
            <person name="Chan C."/>
        </authorList>
    </citation>
    <scope>NUCLEOTIDE SEQUENCE [LARGE SCALE GENOMIC DNA]</scope>
</reference>
<protein>
    <recommendedName>
        <fullName evidence="2">Photolyase/cryptochrome alpha/beta domain-containing protein</fullName>
    </recommendedName>
</protein>
<name>A0ABN9SLI4_9DINO</name>
<evidence type="ECO:0000259" key="2">
    <source>
        <dbReference type="PROSITE" id="PS51645"/>
    </source>
</evidence>
<dbReference type="PANTHER" id="PTHR11455">
    <property type="entry name" value="CRYPTOCHROME"/>
    <property type="match status" value="1"/>
</dbReference>
<feature type="domain" description="Photolyase/cryptochrome alpha/beta" evidence="2">
    <location>
        <begin position="3"/>
        <end position="137"/>
    </location>
</feature>
<dbReference type="Gene3D" id="1.25.40.80">
    <property type="match status" value="1"/>
</dbReference>
<comment type="caution">
    <text evidence="3">The sequence shown here is derived from an EMBL/GenBank/DDBJ whole genome shotgun (WGS) entry which is preliminary data.</text>
</comment>
<dbReference type="EMBL" id="CAUYUJ010011780">
    <property type="protein sequence ID" value="CAK0832588.1"/>
    <property type="molecule type" value="Genomic_DNA"/>
</dbReference>
<dbReference type="Pfam" id="PF00875">
    <property type="entry name" value="DNA_photolyase"/>
    <property type="match status" value="1"/>
</dbReference>
<sequence length="373" mass="42110">MSGVVCAWLRNDLRLHDSPVLHRAVAASRQRGQRVLPVYVLDPRHFRRTRWGTLKTGPIRALFLLQSIRALKRRLRQVGSDLLVRVGRPEDVLPLLLAEGSLVLTQEEVTSEETGVDRRVRAAMPGVQWEYCWGSTLFHRDDLPFKDDLSDMPDVYTRFKNLTEPELACKANEVPPTFNGQPKLESAMKVRRCLPEPEKGSLPLPGVDGEGAPLSFEPSWADLPYQEPVQEPRAHPGAVMVFEGGEDAGLARLRHYVTDAELIATYFDTRNGMLGAEYSTKFAPWLANGCLSPRRVFEELRDHEARRAASKSTYWVLFALTARDFFRFQAARHGDAVFRVGGPAGRSKAWRGGDREFELWAQGRTGFPFVTQI</sequence>
<proteinExistence type="inferred from homology"/>
<dbReference type="InterPro" id="IPR006050">
    <property type="entry name" value="DNA_photolyase_N"/>
</dbReference>
<dbReference type="Gene3D" id="3.40.50.620">
    <property type="entry name" value="HUPs"/>
    <property type="match status" value="1"/>
</dbReference>
<dbReference type="PANTHER" id="PTHR11455:SF22">
    <property type="entry name" value="CRYPTOCHROME DASH"/>
    <property type="match status" value="1"/>
</dbReference>